<feature type="domain" description="DUF4236" evidence="1">
    <location>
        <begin position="3"/>
        <end position="56"/>
    </location>
</feature>
<evidence type="ECO:0000313" key="3">
    <source>
        <dbReference type="Proteomes" id="UP000867740"/>
    </source>
</evidence>
<reference evidence="2" key="1">
    <citation type="journal article" date="2018" name="Genome Biol.">
        <title>SKESA: strategic k-mer extension for scrupulous assemblies.</title>
        <authorList>
            <person name="Souvorov A."/>
            <person name="Agarwala R."/>
            <person name="Lipman D.J."/>
        </authorList>
    </citation>
    <scope>NUCLEOTIDE SEQUENCE</scope>
    <source>
        <strain evidence="2">CAVp300</strain>
    </source>
</reference>
<organism evidence="2 3">
    <name type="scientific">Kluyvera intermedia</name>
    <name type="common">Enterobacter intermedius</name>
    <dbReference type="NCBI Taxonomy" id="61648"/>
    <lineage>
        <taxon>Bacteria</taxon>
        <taxon>Pseudomonadati</taxon>
        <taxon>Pseudomonadota</taxon>
        <taxon>Gammaproteobacteria</taxon>
        <taxon>Enterobacterales</taxon>
        <taxon>Enterobacteriaceae</taxon>
        <taxon>Kluyvera</taxon>
    </lineage>
</organism>
<dbReference type="Pfam" id="PF14020">
    <property type="entry name" value="DUF4236"/>
    <property type="match status" value="1"/>
</dbReference>
<proteinExistence type="predicted"/>
<dbReference type="InterPro" id="IPR025330">
    <property type="entry name" value="DUF4236"/>
</dbReference>
<reference evidence="2" key="2">
    <citation type="submission" date="2020-10" db="EMBL/GenBank/DDBJ databases">
        <authorList>
            <consortium name="NCBI Pathogen Detection Project"/>
        </authorList>
    </citation>
    <scope>NUCLEOTIDE SEQUENCE</scope>
    <source>
        <strain evidence="2">CAVp300</strain>
    </source>
</reference>
<sequence length="408" mass="46524">MGLRFRQTFTLFPGVRLNIGKNGFSASFGAPGATVNVGKRGIRATVGIPGSGISYTQDLYKFGNQQQQQQQQQQQYHRQNLRYIDPQATNYYVPDEGDHMIQSAAVERLTSEGLKPLRDLIITANAQQKEIRADLLEARQEKIRQTDLLQRKKTSLFRRFYKKSIAALEESLPVVRAEVERLEEWEENTKIRIEFDAGEHCAYVYGEVVQAFEGLRQCSHIWDVTSESDVDQFRDRTTASRYLYRKPVQFDFVSNDLIQFEGKAMRFQNVNGDDILIYPGIALIPRADGVFALVDLRELNITGVSTRFIESDSVPRDSEVVGHTWFKANKDGGPDRRFNGNYQIPICKYGELNFYSSTGIREQYQLSQSKPANYFGAIFAMYQEALQQAADKNEAPGRVANQLQHLGE</sequence>
<dbReference type="RefSeq" id="WP_047370599.1">
    <property type="nucleotide sequence ID" value="NZ_CABMNU010000005.1"/>
</dbReference>
<accession>A0A9P3WF54</accession>
<evidence type="ECO:0000259" key="1">
    <source>
        <dbReference type="Pfam" id="PF14020"/>
    </source>
</evidence>
<protein>
    <submittedName>
        <fullName evidence="2">DUF4236 domain-containing protein</fullName>
    </submittedName>
</protein>
<dbReference type="EMBL" id="DACSUM010000011">
    <property type="protein sequence ID" value="HAT3581467.1"/>
    <property type="molecule type" value="Genomic_DNA"/>
</dbReference>
<comment type="caution">
    <text evidence="2">The sequence shown here is derived from an EMBL/GenBank/DDBJ whole genome shotgun (WGS) entry which is preliminary data.</text>
</comment>
<dbReference type="AlphaFoldDB" id="A0A9P3WF54"/>
<gene>
    <name evidence="2" type="ORF">I8531_001754</name>
</gene>
<dbReference type="Proteomes" id="UP000867740">
    <property type="component" value="Unassembled WGS sequence"/>
</dbReference>
<evidence type="ECO:0000313" key="2">
    <source>
        <dbReference type="EMBL" id="HAT3581467.1"/>
    </source>
</evidence>
<name>A0A9P3WF54_KLUIN</name>